<dbReference type="Pfam" id="PF03746">
    <property type="entry name" value="LamB_YcsF"/>
    <property type="match status" value="1"/>
</dbReference>
<gene>
    <name evidence="1" type="ORF">FLP10_12350</name>
</gene>
<proteinExistence type="predicted"/>
<sequence length="245" mass="25086">MPARIDLNCDLGESTPARPIADEPLFGVVSSANVACGFHAGDDDTMRRSVELAIVHGVVLGAHPGYRDPDGFGRRELGTPADELAAELVAQLEALDGFARAAGQRVRYVKAHGALYHRLGVDEVAARAHAAAIAAFDPALAVLGAPGGALERAADAAGLRFAREAFADRGVRPDGSLVPRGEPGAVLADPAAAGRRAVDLAARDDVDSICFHGDSPGAAAIGRAVRDALEAAGFAVRSFATEPAA</sequence>
<reference evidence="1 2" key="1">
    <citation type="submission" date="2019-09" db="EMBL/GenBank/DDBJ databases">
        <title>Genome sequencing of strain KACC 19306.</title>
        <authorList>
            <person name="Heo J."/>
            <person name="Kim S.-J."/>
            <person name="Kim J.-S."/>
            <person name="Hong S.-B."/>
            <person name="Kwon S.-W."/>
        </authorList>
    </citation>
    <scope>NUCLEOTIDE SEQUENCE [LARGE SCALE GENOMIC DNA]</scope>
    <source>
        <strain evidence="1 2">KACC 19306</strain>
    </source>
</reference>
<evidence type="ECO:0000313" key="2">
    <source>
        <dbReference type="Proteomes" id="UP000324678"/>
    </source>
</evidence>
<dbReference type="NCBIfam" id="NF003814">
    <property type="entry name" value="PRK05406.1-3"/>
    <property type="match status" value="1"/>
</dbReference>
<organism evidence="1 2">
    <name type="scientific">Agromyces intestinalis</name>
    <dbReference type="NCBI Taxonomy" id="2592652"/>
    <lineage>
        <taxon>Bacteria</taxon>
        <taxon>Bacillati</taxon>
        <taxon>Actinomycetota</taxon>
        <taxon>Actinomycetes</taxon>
        <taxon>Micrococcales</taxon>
        <taxon>Microbacteriaceae</taxon>
        <taxon>Agromyces</taxon>
    </lineage>
</organism>
<dbReference type="CDD" id="cd10787">
    <property type="entry name" value="LamB_YcsF_like"/>
    <property type="match status" value="1"/>
</dbReference>
<dbReference type="Proteomes" id="UP000324678">
    <property type="component" value="Chromosome"/>
</dbReference>
<dbReference type="SUPFAM" id="SSF88713">
    <property type="entry name" value="Glycoside hydrolase/deacetylase"/>
    <property type="match status" value="1"/>
</dbReference>
<accession>A0A5C1YGH5</accession>
<evidence type="ECO:0000313" key="1">
    <source>
        <dbReference type="EMBL" id="QEO15113.1"/>
    </source>
</evidence>
<protein>
    <submittedName>
        <fullName evidence="1">LamB/YcsF family protein</fullName>
    </submittedName>
</protein>
<dbReference type="AlphaFoldDB" id="A0A5C1YGH5"/>
<dbReference type="InterPro" id="IPR005501">
    <property type="entry name" value="LamB/YcsF/PxpA-like"/>
</dbReference>
<keyword evidence="2" id="KW-1185">Reference proteome</keyword>
<dbReference type="RefSeq" id="WP_149161131.1">
    <property type="nucleotide sequence ID" value="NZ_CP043505.1"/>
</dbReference>
<dbReference type="OrthoDB" id="9773478at2"/>
<dbReference type="GO" id="GO:0005975">
    <property type="term" value="P:carbohydrate metabolic process"/>
    <property type="evidence" value="ECO:0007669"/>
    <property type="project" value="InterPro"/>
</dbReference>
<name>A0A5C1YGH5_9MICO</name>
<dbReference type="EMBL" id="CP043505">
    <property type="protein sequence ID" value="QEO15113.1"/>
    <property type="molecule type" value="Genomic_DNA"/>
</dbReference>
<dbReference type="Gene3D" id="3.20.20.370">
    <property type="entry name" value="Glycoside hydrolase/deacetylase"/>
    <property type="match status" value="1"/>
</dbReference>
<dbReference type="PANTHER" id="PTHR30292:SF0">
    <property type="entry name" value="5-OXOPROLINASE SUBUNIT A"/>
    <property type="match status" value="1"/>
</dbReference>
<dbReference type="InterPro" id="IPR011330">
    <property type="entry name" value="Glyco_hydro/deAcase_b/a-brl"/>
</dbReference>
<dbReference type="KEGG" id="ail:FLP10_12350"/>
<dbReference type="PANTHER" id="PTHR30292">
    <property type="entry name" value="UNCHARACTERIZED PROTEIN YBGL-RELATED"/>
    <property type="match status" value="1"/>
</dbReference>